<feature type="transmembrane region" description="Helical" evidence="9">
    <location>
        <begin position="120"/>
        <end position="140"/>
    </location>
</feature>
<dbReference type="Gene3D" id="3.30.565.10">
    <property type="entry name" value="Histidine kinase-like ATPase, C-terminal domain"/>
    <property type="match status" value="1"/>
</dbReference>
<dbReference type="Pfam" id="PF07730">
    <property type="entry name" value="HisKA_3"/>
    <property type="match status" value="1"/>
</dbReference>
<feature type="transmembrane region" description="Helical" evidence="9">
    <location>
        <begin position="40"/>
        <end position="58"/>
    </location>
</feature>
<feature type="transmembrane region" description="Helical" evidence="9">
    <location>
        <begin position="94"/>
        <end position="113"/>
    </location>
</feature>
<evidence type="ECO:0000256" key="5">
    <source>
        <dbReference type="ARBA" id="ARBA00022741"/>
    </source>
</evidence>
<gene>
    <name evidence="11" type="ORF">ATK86_2382</name>
</gene>
<dbReference type="GO" id="GO:0005524">
    <property type="term" value="F:ATP binding"/>
    <property type="evidence" value="ECO:0007669"/>
    <property type="project" value="UniProtKB-KW"/>
</dbReference>
<evidence type="ECO:0000256" key="7">
    <source>
        <dbReference type="ARBA" id="ARBA00022840"/>
    </source>
</evidence>
<keyword evidence="8" id="KW-0902">Two-component regulatory system</keyword>
<comment type="caution">
    <text evidence="11">The sequence shown here is derived from an EMBL/GenBank/DDBJ whole genome shotgun (WGS) entry which is preliminary data.</text>
</comment>
<name>A0A2N3V8U5_9NOCA</name>
<evidence type="ECO:0000313" key="12">
    <source>
        <dbReference type="Proteomes" id="UP000233766"/>
    </source>
</evidence>
<reference evidence="11 12" key="1">
    <citation type="submission" date="2017-12" db="EMBL/GenBank/DDBJ databases">
        <title>Sequencing the genomes of 1000 Actinobacteria strains.</title>
        <authorList>
            <person name="Klenk H.-P."/>
        </authorList>
    </citation>
    <scope>NUCLEOTIDE SEQUENCE [LARGE SCALE GENOMIC DNA]</scope>
    <source>
        <strain evidence="11 12">DSM 44489</strain>
    </source>
</reference>
<dbReference type="EMBL" id="PJMW01000002">
    <property type="protein sequence ID" value="PKV78028.1"/>
    <property type="molecule type" value="Genomic_DNA"/>
</dbReference>
<evidence type="ECO:0000313" key="11">
    <source>
        <dbReference type="EMBL" id="PKV78028.1"/>
    </source>
</evidence>
<keyword evidence="7" id="KW-0067">ATP-binding</keyword>
<dbReference type="InterPro" id="IPR036890">
    <property type="entry name" value="HATPase_C_sf"/>
</dbReference>
<accession>A0A2N3V8U5</accession>
<evidence type="ECO:0000259" key="10">
    <source>
        <dbReference type="Pfam" id="PF07730"/>
    </source>
</evidence>
<dbReference type="GO" id="GO:0046983">
    <property type="term" value="F:protein dimerization activity"/>
    <property type="evidence" value="ECO:0007669"/>
    <property type="project" value="InterPro"/>
</dbReference>
<keyword evidence="5" id="KW-0547">Nucleotide-binding</keyword>
<proteinExistence type="predicted"/>
<evidence type="ECO:0000256" key="8">
    <source>
        <dbReference type="ARBA" id="ARBA00023012"/>
    </source>
</evidence>
<evidence type="ECO:0000256" key="4">
    <source>
        <dbReference type="ARBA" id="ARBA00022679"/>
    </source>
</evidence>
<dbReference type="AlphaFoldDB" id="A0A2N3V8U5"/>
<evidence type="ECO:0000256" key="1">
    <source>
        <dbReference type="ARBA" id="ARBA00000085"/>
    </source>
</evidence>
<organism evidence="11 12">
    <name type="scientific">Nocardia fluminea</name>
    <dbReference type="NCBI Taxonomy" id="134984"/>
    <lineage>
        <taxon>Bacteria</taxon>
        <taxon>Bacillati</taxon>
        <taxon>Actinomycetota</taxon>
        <taxon>Actinomycetes</taxon>
        <taxon>Mycobacteriales</taxon>
        <taxon>Nocardiaceae</taxon>
        <taxon>Nocardia</taxon>
    </lineage>
</organism>
<keyword evidence="9" id="KW-0812">Transmembrane</keyword>
<dbReference type="InterPro" id="IPR011712">
    <property type="entry name" value="Sig_transdc_His_kin_sub3_dim/P"/>
</dbReference>
<comment type="catalytic activity">
    <reaction evidence="1">
        <text>ATP + protein L-histidine = ADP + protein N-phospho-L-histidine.</text>
        <dbReference type="EC" id="2.7.13.3"/>
    </reaction>
</comment>
<keyword evidence="4" id="KW-0808">Transferase</keyword>
<keyword evidence="9" id="KW-1133">Transmembrane helix</keyword>
<protein>
    <recommendedName>
        <fullName evidence="2">histidine kinase</fullName>
        <ecNumber evidence="2">2.7.13.3</ecNumber>
    </recommendedName>
</protein>
<evidence type="ECO:0000256" key="9">
    <source>
        <dbReference type="SAM" id="Phobius"/>
    </source>
</evidence>
<dbReference type="GO" id="GO:0016020">
    <property type="term" value="C:membrane"/>
    <property type="evidence" value="ECO:0007669"/>
    <property type="project" value="InterPro"/>
</dbReference>
<dbReference type="EC" id="2.7.13.3" evidence="2"/>
<evidence type="ECO:0000256" key="2">
    <source>
        <dbReference type="ARBA" id="ARBA00012438"/>
    </source>
</evidence>
<evidence type="ECO:0000256" key="6">
    <source>
        <dbReference type="ARBA" id="ARBA00022777"/>
    </source>
</evidence>
<evidence type="ECO:0000256" key="3">
    <source>
        <dbReference type="ARBA" id="ARBA00022553"/>
    </source>
</evidence>
<feature type="transmembrane region" description="Helical" evidence="9">
    <location>
        <begin position="65"/>
        <end position="82"/>
    </location>
</feature>
<keyword evidence="12" id="KW-1185">Reference proteome</keyword>
<dbReference type="PANTHER" id="PTHR24421:SF10">
    <property type="entry name" value="NITRATE_NITRITE SENSOR PROTEIN NARQ"/>
    <property type="match status" value="1"/>
</dbReference>
<keyword evidence="6 11" id="KW-0418">Kinase</keyword>
<dbReference type="GO" id="GO:0000155">
    <property type="term" value="F:phosphorelay sensor kinase activity"/>
    <property type="evidence" value="ECO:0007669"/>
    <property type="project" value="InterPro"/>
</dbReference>
<keyword evidence="9" id="KW-0472">Membrane</keyword>
<dbReference type="Proteomes" id="UP000233766">
    <property type="component" value="Unassembled WGS sequence"/>
</dbReference>
<feature type="domain" description="Signal transduction histidine kinase subgroup 3 dimerisation and phosphoacceptor" evidence="10">
    <location>
        <begin position="192"/>
        <end position="257"/>
    </location>
</feature>
<dbReference type="SUPFAM" id="SSF55874">
    <property type="entry name" value="ATPase domain of HSP90 chaperone/DNA topoisomerase II/histidine kinase"/>
    <property type="match status" value="1"/>
</dbReference>
<dbReference type="OrthoDB" id="227596at2"/>
<dbReference type="Gene3D" id="1.20.5.1930">
    <property type="match status" value="1"/>
</dbReference>
<feature type="transmembrane region" description="Helical" evidence="9">
    <location>
        <begin position="152"/>
        <end position="170"/>
    </location>
</feature>
<dbReference type="PANTHER" id="PTHR24421">
    <property type="entry name" value="NITRATE/NITRITE SENSOR PROTEIN NARX-RELATED"/>
    <property type="match status" value="1"/>
</dbReference>
<dbReference type="CDD" id="cd16917">
    <property type="entry name" value="HATPase_UhpB-NarQ-NarX-like"/>
    <property type="match status" value="1"/>
</dbReference>
<dbReference type="InterPro" id="IPR050482">
    <property type="entry name" value="Sensor_HK_TwoCompSys"/>
</dbReference>
<keyword evidence="3" id="KW-0597">Phosphoprotein</keyword>
<sequence>MDGPRPFGHGPQLALAVVTAAVLLPASLQSVRVSGVSAPWLFALTASLLALHGCVATARRWAIPSFTIGVAGCAALLAAPDIDGVTDFSEASRYSPILLPSVLCFFALVYAVSAHTAPPWPSIALGVGLTGSLLTLARLWEFTAAPIEAWAWWLLLSTTAFGGTTAAWALGRYRVTRAAWTSQLAEQAAAGERRRIAREMHDVVAHSLAVMVSHAEAGRLVVPNSPERATEILTTIADAGREALTEMRGLLGVLRDDAAPTEPQPGLVDVPALVERVRASGVVVELSMDDRLRVTPAVGLTVYRVVQEALTNVTRHGGRRPRARVDLSTVGPEIIARVTNTGTFTASTGSGKGLIGMRERVDAVGGTLSAGPTGDGWAVEVRVPC</sequence>